<dbReference type="AlphaFoldDB" id="A0A835KL07"/>
<dbReference type="EMBL" id="JACEFO010001608">
    <property type="protein sequence ID" value="KAF8731370.1"/>
    <property type="molecule type" value="Genomic_DNA"/>
</dbReference>
<feature type="region of interest" description="Disordered" evidence="1">
    <location>
        <begin position="369"/>
        <end position="443"/>
    </location>
</feature>
<proteinExistence type="predicted"/>
<evidence type="ECO:0000313" key="3">
    <source>
        <dbReference type="Proteomes" id="UP000636709"/>
    </source>
</evidence>
<feature type="compositionally biased region" description="Low complexity" evidence="1">
    <location>
        <begin position="396"/>
        <end position="405"/>
    </location>
</feature>
<accession>A0A835KL07</accession>
<evidence type="ECO:0000313" key="2">
    <source>
        <dbReference type="EMBL" id="KAF8731370.1"/>
    </source>
</evidence>
<feature type="region of interest" description="Disordered" evidence="1">
    <location>
        <begin position="581"/>
        <end position="601"/>
    </location>
</feature>
<feature type="region of interest" description="Disordered" evidence="1">
    <location>
        <begin position="461"/>
        <end position="481"/>
    </location>
</feature>
<evidence type="ECO:0000256" key="1">
    <source>
        <dbReference type="SAM" id="MobiDB-lite"/>
    </source>
</evidence>
<reference evidence="2" key="1">
    <citation type="submission" date="2020-07" db="EMBL/GenBank/DDBJ databases">
        <title>Genome sequence and genetic diversity analysis of an under-domesticated orphan crop, white fonio (Digitaria exilis).</title>
        <authorList>
            <person name="Bennetzen J.L."/>
            <person name="Chen S."/>
            <person name="Ma X."/>
            <person name="Wang X."/>
            <person name="Yssel A.E.J."/>
            <person name="Chaluvadi S.R."/>
            <person name="Johnson M."/>
            <person name="Gangashetty P."/>
            <person name="Hamidou F."/>
            <person name="Sanogo M.D."/>
            <person name="Zwaenepoel A."/>
            <person name="Wallace J."/>
            <person name="Van De Peer Y."/>
            <person name="Van Deynze A."/>
        </authorList>
    </citation>
    <scope>NUCLEOTIDE SEQUENCE</scope>
    <source>
        <tissue evidence="2">Leaves</tissue>
    </source>
</reference>
<feature type="compositionally biased region" description="Basic residues" evidence="1">
    <location>
        <begin position="469"/>
        <end position="479"/>
    </location>
</feature>
<feature type="region of interest" description="Disordered" evidence="1">
    <location>
        <begin position="243"/>
        <end position="348"/>
    </location>
</feature>
<organism evidence="2 3">
    <name type="scientific">Digitaria exilis</name>
    <dbReference type="NCBI Taxonomy" id="1010633"/>
    <lineage>
        <taxon>Eukaryota</taxon>
        <taxon>Viridiplantae</taxon>
        <taxon>Streptophyta</taxon>
        <taxon>Embryophyta</taxon>
        <taxon>Tracheophyta</taxon>
        <taxon>Spermatophyta</taxon>
        <taxon>Magnoliopsida</taxon>
        <taxon>Liliopsida</taxon>
        <taxon>Poales</taxon>
        <taxon>Poaceae</taxon>
        <taxon>PACMAD clade</taxon>
        <taxon>Panicoideae</taxon>
        <taxon>Panicodae</taxon>
        <taxon>Paniceae</taxon>
        <taxon>Anthephorinae</taxon>
        <taxon>Digitaria</taxon>
    </lineage>
</organism>
<gene>
    <name evidence="2" type="ORF">HU200_016426</name>
</gene>
<comment type="caution">
    <text evidence="2">The sequence shown here is derived from an EMBL/GenBank/DDBJ whole genome shotgun (WGS) entry which is preliminary data.</text>
</comment>
<dbReference type="Proteomes" id="UP000636709">
    <property type="component" value="Unassembled WGS sequence"/>
</dbReference>
<sequence>MRSLCHGDVFAAGEVGPKAAGAARRVVPPPVHHGDLVDVWPLVLERFRRFPAHFVSLNWPIGIWTYGSSLAGMNCSGLSSLLISRLVAIVALPVHREQVEVIDIVSADLCWLFLNLEREQAWVGGELVHKPRWRRLASDPAGLPPPVPPTPLLAGLAGGGVARCSPPHEFAPSLICFRAISFPRHGIRYGRITMRFQISQNGAYLVVSGDPTWQRWKSVGPDPYKATGHLFFLLPLKNFSSPAGRNPPTLPPKNIAAPANRRVGHTSPPPSSPSSPHPPRTFPSPLCSPLLRHRRSRILKRPAKNVAPRRPPPLRRINQETTRRRFARPFSATDVPESCSTDRREPRAQERALLSELASPTKNRRFVRLLSASVLRGPPPRTYRRKPGTAKKGSPLRRPLQSSPRRATEPTRTKKAPTSFSVLVAEPLQPPQTKNRGRPSEARRSSLNAFFFLESIARSPRTFGPMKNGHGRRQRRGRTSRLVDQAAPVQAQGGRGGTLVAHGAPRPGVMERFWAQLDGFRRLVCYFTGRRVIQVDLPTAEVTRGLQRPGVELPTAEVSQGLQHPGGRYAAMYTPLPAQHLRQQLQQDSPPPSPPLLVLSS</sequence>
<feature type="compositionally biased region" description="Pro residues" evidence="1">
    <location>
        <begin position="267"/>
        <end position="282"/>
    </location>
</feature>
<name>A0A835KL07_9POAL</name>
<keyword evidence="3" id="KW-1185">Reference proteome</keyword>
<feature type="compositionally biased region" description="Basic residues" evidence="1">
    <location>
        <begin position="291"/>
        <end position="303"/>
    </location>
</feature>
<protein>
    <submittedName>
        <fullName evidence="2">Uncharacterized protein</fullName>
    </submittedName>
</protein>